<evidence type="ECO:0000313" key="1">
    <source>
        <dbReference type="EMBL" id="KKN67132.1"/>
    </source>
</evidence>
<gene>
    <name evidence="1" type="ORF">LCGC14_0464790</name>
</gene>
<dbReference type="AlphaFoldDB" id="A0A0F9SWX3"/>
<sequence>MNCVICFMEDSDGTGENKAEYIFNGKSLCREHFMGGKYE</sequence>
<name>A0A0F9SWX3_9ZZZZ</name>
<dbReference type="EMBL" id="LAZR01000483">
    <property type="protein sequence ID" value="KKN67132.1"/>
    <property type="molecule type" value="Genomic_DNA"/>
</dbReference>
<proteinExistence type="predicted"/>
<organism evidence="1">
    <name type="scientific">marine sediment metagenome</name>
    <dbReference type="NCBI Taxonomy" id="412755"/>
    <lineage>
        <taxon>unclassified sequences</taxon>
        <taxon>metagenomes</taxon>
        <taxon>ecological metagenomes</taxon>
    </lineage>
</organism>
<accession>A0A0F9SWX3</accession>
<protein>
    <submittedName>
        <fullName evidence="1">Uncharacterized protein</fullName>
    </submittedName>
</protein>
<reference evidence="1" key="1">
    <citation type="journal article" date="2015" name="Nature">
        <title>Complex archaea that bridge the gap between prokaryotes and eukaryotes.</title>
        <authorList>
            <person name="Spang A."/>
            <person name="Saw J.H."/>
            <person name="Jorgensen S.L."/>
            <person name="Zaremba-Niedzwiedzka K."/>
            <person name="Martijn J."/>
            <person name="Lind A.E."/>
            <person name="van Eijk R."/>
            <person name="Schleper C."/>
            <person name="Guy L."/>
            <person name="Ettema T.J."/>
        </authorList>
    </citation>
    <scope>NUCLEOTIDE SEQUENCE</scope>
</reference>
<comment type="caution">
    <text evidence="1">The sequence shown here is derived from an EMBL/GenBank/DDBJ whole genome shotgun (WGS) entry which is preliminary data.</text>
</comment>